<evidence type="ECO:0000313" key="1">
    <source>
        <dbReference type="EMBL" id="JAS81173.1"/>
    </source>
</evidence>
<dbReference type="AlphaFoldDB" id="A0A1B6I2M4"/>
<reference evidence="1" key="1">
    <citation type="submission" date="2015-11" db="EMBL/GenBank/DDBJ databases">
        <title>De novo transcriptome assembly of four potential Pierce s Disease insect vectors from Arizona vineyards.</title>
        <authorList>
            <person name="Tassone E.E."/>
        </authorList>
    </citation>
    <scope>NUCLEOTIDE SEQUENCE</scope>
</reference>
<name>A0A1B6I2M4_9HEMI</name>
<protein>
    <submittedName>
        <fullName evidence="1">Uncharacterized protein</fullName>
    </submittedName>
</protein>
<feature type="non-terminal residue" evidence="1">
    <location>
        <position position="123"/>
    </location>
</feature>
<sequence>MNSSTGDMCPQCGKPVEILNSDVNFSLELHRQSHKSLETIAQDMRAAQLQPITTNTDIQNIICPKCNEYVDILNNDIPLSFQLHNQLKIHLKDSCANGELSASSSKNNQALPLYEEMRIGDLF</sequence>
<gene>
    <name evidence="1" type="ORF">g.1470</name>
</gene>
<accession>A0A1B6I2M4</accession>
<dbReference type="EMBL" id="GECU01026533">
    <property type="protein sequence ID" value="JAS81173.1"/>
    <property type="molecule type" value="Transcribed_RNA"/>
</dbReference>
<proteinExistence type="predicted"/>
<organism evidence="1">
    <name type="scientific">Homalodisca liturata</name>
    <dbReference type="NCBI Taxonomy" id="320908"/>
    <lineage>
        <taxon>Eukaryota</taxon>
        <taxon>Metazoa</taxon>
        <taxon>Ecdysozoa</taxon>
        <taxon>Arthropoda</taxon>
        <taxon>Hexapoda</taxon>
        <taxon>Insecta</taxon>
        <taxon>Pterygota</taxon>
        <taxon>Neoptera</taxon>
        <taxon>Paraneoptera</taxon>
        <taxon>Hemiptera</taxon>
        <taxon>Auchenorrhyncha</taxon>
        <taxon>Membracoidea</taxon>
        <taxon>Cicadellidae</taxon>
        <taxon>Cicadellinae</taxon>
        <taxon>Proconiini</taxon>
        <taxon>Homalodisca</taxon>
    </lineage>
</organism>